<feature type="region of interest" description="Disordered" evidence="1">
    <location>
        <begin position="94"/>
        <end position="125"/>
    </location>
</feature>
<dbReference type="STRING" id="22663.A0A2I0I8C1"/>
<reference evidence="3 4" key="1">
    <citation type="submission" date="2017-11" db="EMBL/GenBank/DDBJ databases">
        <title>De-novo sequencing of pomegranate (Punica granatum L.) genome.</title>
        <authorList>
            <person name="Akparov Z."/>
            <person name="Amiraslanov A."/>
            <person name="Hajiyeva S."/>
            <person name="Abbasov M."/>
            <person name="Kaur K."/>
            <person name="Hamwieh A."/>
            <person name="Solovyev V."/>
            <person name="Salamov A."/>
            <person name="Braich B."/>
            <person name="Kosarev P."/>
            <person name="Mahmoud A."/>
            <person name="Hajiyev E."/>
            <person name="Babayeva S."/>
            <person name="Izzatullayeva V."/>
            <person name="Mammadov A."/>
            <person name="Mammadov A."/>
            <person name="Sharifova S."/>
            <person name="Ojaghi J."/>
            <person name="Eynullazada K."/>
            <person name="Bayramov B."/>
            <person name="Abdulazimova A."/>
            <person name="Shahmuradov I."/>
        </authorList>
    </citation>
    <scope>NUCLEOTIDE SEQUENCE [LARGE SCALE GENOMIC DNA]</scope>
    <source>
        <strain evidence="4">cv. AG2017</strain>
        <tissue evidence="3">Leaf</tissue>
    </source>
</reference>
<dbReference type="PANTHER" id="PTHR33710">
    <property type="entry name" value="BNAC02G09200D PROTEIN"/>
    <property type="match status" value="1"/>
</dbReference>
<organism evidence="3 4">
    <name type="scientific">Punica granatum</name>
    <name type="common">Pomegranate</name>
    <dbReference type="NCBI Taxonomy" id="22663"/>
    <lineage>
        <taxon>Eukaryota</taxon>
        <taxon>Viridiplantae</taxon>
        <taxon>Streptophyta</taxon>
        <taxon>Embryophyta</taxon>
        <taxon>Tracheophyta</taxon>
        <taxon>Spermatophyta</taxon>
        <taxon>Magnoliopsida</taxon>
        <taxon>eudicotyledons</taxon>
        <taxon>Gunneridae</taxon>
        <taxon>Pentapetalae</taxon>
        <taxon>rosids</taxon>
        <taxon>malvids</taxon>
        <taxon>Myrtales</taxon>
        <taxon>Lythraceae</taxon>
        <taxon>Punica</taxon>
    </lineage>
</organism>
<sequence length="684" mass="76862">MEIGVEYPWKNNSQKDLMVATKKWVVKEKPNFGSAIQNLKAEQEKVDAAIGISISQPLANIAAEPMKVIEAAVSPSSKEKSPLQQKHRSCIEKRGGAMGQASDSEATGHSASVTKSLHSSNRKVSTSAKEGIVTGNMFSLLDDVARKSSACNIHVSPRKPRIASQGVNVLLQNLKQQKGFNRPLTHHEVKKMVAKLKVNVVSILETRVQESKVKDIMGRMFAHWTLLHNFHYSHLGRIWILHDNSVTVSVLERNKQYIHCEVKHKDDSMVGGKPWVNSGDFDVVKEEAEASNAEDSNLIGVSDFRRMLEEVELQDHPWVGNFFTWSNKRTEGFIARKLDRGLVNGYWADFFPGSVVEFLNPGISDHCPSFTSIAPGQSPRRCSFRFYNFWTSQADYMKVVESVWSMKVEGYFHRYVKVRKSRNNIKLLISKEGERLEGHELIAKEAVGFYTKLLGTADSHVSGGEVGEFQSLLEYRVSEEHKLSLTKAVTSEEVKRTLWAMDSDKAPGPDGFNVHFYKSAWHQVGEDFTNAVLSSFSSSKLMGGVNRTCISLVPKKYASLEPNIFSVNGRLEGYFKGQKGVRQGDPLSPYLFVIAIEVLSQLLRKTVAKGDILYHPRCSKVNLTHLGFVDDLLTFLNGVERSLIDKMIEVSGFKLGELPVRVRIVMLEVQKWIRALFVFLKKEG</sequence>
<dbReference type="SUPFAM" id="SSF56219">
    <property type="entry name" value="DNase I-like"/>
    <property type="match status" value="1"/>
</dbReference>
<accession>A0A2I0I8C1</accession>
<evidence type="ECO:0000256" key="1">
    <source>
        <dbReference type="SAM" id="MobiDB-lite"/>
    </source>
</evidence>
<dbReference type="InterPro" id="IPR036691">
    <property type="entry name" value="Endo/exonu/phosph_ase_sf"/>
</dbReference>
<dbReference type="Gene3D" id="3.60.10.10">
    <property type="entry name" value="Endonuclease/exonuclease/phosphatase"/>
    <property type="match status" value="1"/>
</dbReference>
<keyword evidence="4" id="KW-1185">Reference proteome</keyword>
<evidence type="ECO:0000259" key="2">
    <source>
        <dbReference type="Pfam" id="PF00078"/>
    </source>
</evidence>
<dbReference type="EMBL" id="PGOL01003640">
    <property type="protein sequence ID" value="PKI40248.1"/>
    <property type="molecule type" value="Genomic_DNA"/>
</dbReference>
<dbReference type="InterPro" id="IPR000477">
    <property type="entry name" value="RT_dom"/>
</dbReference>
<proteinExistence type="predicted"/>
<gene>
    <name evidence="3" type="ORF">CRG98_039366</name>
</gene>
<dbReference type="PANTHER" id="PTHR33710:SF71">
    <property type="entry name" value="ENDONUCLEASE_EXONUCLEASE_PHOSPHATASE DOMAIN-CONTAINING PROTEIN"/>
    <property type="match status" value="1"/>
</dbReference>
<evidence type="ECO:0000313" key="3">
    <source>
        <dbReference type="EMBL" id="PKI40248.1"/>
    </source>
</evidence>
<protein>
    <recommendedName>
        <fullName evidence="2">Reverse transcriptase domain-containing protein</fullName>
    </recommendedName>
</protein>
<dbReference type="Proteomes" id="UP000233551">
    <property type="component" value="Unassembled WGS sequence"/>
</dbReference>
<comment type="caution">
    <text evidence="3">The sequence shown here is derived from an EMBL/GenBank/DDBJ whole genome shotgun (WGS) entry which is preliminary data.</text>
</comment>
<name>A0A2I0I8C1_PUNGR</name>
<feature type="compositionally biased region" description="Polar residues" evidence="1">
    <location>
        <begin position="101"/>
        <end position="125"/>
    </location>
</feature>
<feature type="domain" description="Reverse transcriptase" evidence="2">
    <location>
        <begin position="518"/>
        <end position="649"/>
    </location>
</feature>
<dbReference type="Pfam" id="PF00078">
    <property type="entry name" value="RVT_1"/>
    <property type="match status" value="1"/>
</dbReference>
<dbReference type="AlphaFoldDB" id="A0A2I0I8C1"/>
<evidence type="ECO:0000313" key="4">
    <source>
        <dbReference type="Proteomes" id="UP000233551"/>
    </source>
</evidence>